<evidence type="ECO:0000259" key="2">
    <source>
        <dbReference type="Pfam" id="PF07811"/>
    </source>
</evidence>
<organism evidence="4">
    <name type="scientific">freshwater metagenome</name>
    <dbReference type="NCBI Taxonomy" id="449393"/>
    <lineage>
        <taxon>unclassified sequences</taxon>
        <taxon>metagenomes</taxon>
        <taxon>ecological metagenomes</taxon>
    </lineage>
</organism>
<keyword evidence="1" id="KW-0472">Membrane</keyword>
<dbReference type="AlphaFoldDB" id="A0A6J7IP70"/>
<evidence type="ECO:0000313" key="3">
    <source>
        <dbReference type="EMBL" id="CAB4324682.1"/>
    </source>
</evidence>
<proteinExistence type="predicted"/>
<evidence type="ECO:0000256" key="1">
    <source>
        <dbReference type="SAM" id="Phobius"/>
    </source>
</evidence>
<feature type="domain" description="TadE-like" evidence="2">
    <location>
        <begin position="8"/>
        <end position="50"/>
    </location>
</feature>
<dbReference type="EMBL" id="CAEMXZ010000194">
    <property type="protein sequence ID" value="CAB4324682.1"/>
    <property type="molecule type" value="Genomic_DNA"/>
</dbReference>
<accession>A0A6J7IP70</accession>
<keyword evidence="1" id="KW-0812">Transmembrane</keyword>
<reference evidence="4" key="1">
    <citation type="submission" date="2020-05" db="EMBL/GenBank/DDBJ databases">
        <authorList>
            <person name="Chiriac C."/>
            <person name="Salcher M."/>
            <person name="Ghai R."/>
            <person name="Kavagutti S V."/>
        </authorList>
    </citation>
    <scope>NUCLEOTIDE SEQUENCE</scope>
</reference>
<sequence>MSRDRDRGQSTVELAVALPFIVILFLLIVQVGLVVRDHLLVVHGTREAVRAAAVALTDRHGAAVFGAQRAGPLDPERLRVIEEVLPGGDRVRVRIDYSSATDLPLVGVLLPDIGLSADAVMRLETPEGSAR</sequence>
<evidence type="ECO:0000313" key="4">
    <source>
        <dbReference type="EMBL" id="CAB4932640.1"/>
    </source>
</evidence>
<keyword evidence="1" id="KW-1133">Transmembrane helix</keyword>
<dbReference type="EMBL" id="CAFBNC010000028">
    <property type="protein sequence ID" value="CAB4932640.1"/>
    <property type="molecule type" value="Genomic_DNA"/>
</dbReference>
<feature type="transmembrane region" description="Helical" evidence="1">
    <location>
        <begin position="12"/>
        <end position="35"/>
    </location>
</feature>
<dbReference type="InterPro" id="IPR012495">
    <property type="entry name" value="TadE-like_dom"/>
</dbReference>
<name>A0A6J7IP70_9ZZZZ</name>
<dbReference type="Pfam" id="PF07811">
    <property type="entry name" value="TadE"/>
    <property type="match status" value="1"/>
</dbReference>
<gene>
    <name evidence="3" type="ORF">UFOPK1392_02458</name>
    <name evidence="4" type="ORF">UFOPK3733_00765</name>
</gene>
<protein>
    <submittedName>
        <fullName evidence="4">Unannotated protein</fullName>
    </submittedName>
</protein>